<keyword evidence="2 7" id="KW-0813">Transport</keyword>
<dbReference type="InterPro" id="IPR039426">
    <property type="entry name" value="TonB-dep_rcpt-like"/>
</dbReference>
<dbReference type="InterPro" id="IPR036942">
    <property type="entry name" value="Beta-barrel_TonB_sf"/>
</dbReference>
<dbReference type="SUPFAM" id="SSF49464">
    <property type="entry name" value="Carboxypeptidase regulatory domain-like"/>
    <property type="match status" value="1"/>
</dbReference>
<dbReference type="RefSeq" id="WP_199110182.1">
    <property type="nucleotide sequence ID" value="NZ_JAHWXQ010000002.1"/>
</dbReference>
<evidence type="ECO:0000256" key="5">
    <source>
        <dbReference type="ARBA" id="ARBA00023136"/>
    </source>
</evidence>
<keyword evidence="5 7" id="KW-0472">Membrane</keyword>
<comment type="similarity">
    <text evidence="7">Belongs to the TonB-dependent receptor family.</text>
</comment>
<dbReference type="InterPro" id="IPR037066">
    <property type="entry name" value="Plug_dom_sf"/>
</dbReference>
<keyword evidence="4 7" id="KW-0812">Transmembrane</keyword>
<protein>
    <submittedName>
        <fullName evidence="9">TonB-dependent receptor</fullName>
    </submittedName>
</protein>
<evidence type="ECO:0000313" key="10">
    <source>
        <dbReference type="Proteomes" id="UP000774935"/>
    </source>
</evidence>
<dbReference type="SUPFAM" id="SSF56935">
    <property type="entry name" value="Porins"/>
    <property type="match status" value="1"/>
</dbReference>
<feature type="domain" description="TonB-dependent receptor plug" evidence="8">
    <location>
        <begin position="279"/>
        <end position="358"/>
    </location>
</feature>
<dbReference type="Pfam" id="PF13715">
    <property type="entry name" value="CarbopepD_reg_2"/>
    <property type="match status" value="1"/>
</dbReference>
<keyword evidence="10" id="KW-1185">Reference proteome</keyword>
<proteinExistence type="inferred from homology"/>
<keyword evidence="9" id="KW-0675">Receptor</keyword>
<dbReference type="Gene3D" id="2.170.130.10">
    <property type="entry name" value="TonB-dependent receptor, plug domain"/>
    <property type="match status" value="1"/>
</dbReference>
<gene>
    <name evidence="9" type="ORF">KYK27_11760</name>
</gene>
<keyword evidence="6 7" id="KW-0998">Cell outer membrane</keyword>
<comment type="caution">
    <text evidence="9">The sequence shown here is derived from an EMBL/GenBank/DDBJ whole genome shotgun (WGS) entry which is preliminary data.</text>
</comment>
<accession>A0ABS6XCK3</accession>
<dbReference type="Pfam" id="PF07715">
    <property type="entry name" value="Plug"/>
    <property type="match status" value="1"/>
</dbReference>
<dbReference type="Proteomes" id="UP000774935">
    <property type="component" value="Unassembled WGS sequence"/>
</dbReference>
<evidence type="ECO:0000256" key="1">
    <source>
        <dbReference type="ARBA" id="ARBA00004571"/>
    </source>
</evidence>
<keyword evidence="3 7" id="KW-1134">Transmembrane beta strand</keyword>
<evidence type="ECO:0000256" key="7">
    <source>
        <dbReference type="PROSITE-ProRule" id="PRU01360"/>
    </source>
</evidence>
<evidence type="ECO:0000313" key="9">
    <source>
        <dbReference type="EMBL" id="MBW3365728.1"/>
    </source>
</evidence>
<evidence type="ECO:0000256" key="4">
    <source>
        <dbReference type="ARBA" id="ARBA00022692"/>
    </source>
</evidence>
<dbReference type="InterPro" id="IPR012910">
    <property type="entry name" value="Plug_dom"/>
</dbReference>
<reference evidence="9 10" key="1">
    <citation type="submission" date="2021-07" db="EMBL/GenBank/DDBJ databases">
        <authorList>
            <person name="Kim M.K."/>
        </authorList>
    </citation>
    <scope>NUCLEOTIDE SEQUENCE [LARGE SCALE GENOMIC DNA]</scope>
    <source>
        <strain evidence="9 10">HLY7-15</strain>
    </source>
</reference>
<organism evidence="9 10">
    <name type="scientific">Pontibacter populi</name>
    <dbReference type="NCBI Taxonomy" id="890055"/>
    <lineage>
        <taxon>Bacteria</taxon>
        <taxon>Pseudomonadati</taxon>
        <taxon>Bacteroidota</taxon>
        <taxon>Cytophagia</taxon>
        <taxon>Cytophagales</taxon>
        <taxon>Hymenobacteraceae</taxon>
        <taxon>Pontibacter</taxon>
    </lineage>
</organism>
<evidence type="ECO:0000256" key="6">
    <source>
        <dbReference type="ARBA" id="ARBA00023237"/>
    </source>
</evidence>
<name>A0ABS6XCK3_9BACT</name>
<comment type="subcellular location">
    <subcellularLocation>
        <location evidence="1 7">Cell outer membrane</location>
        <topology evidence="1 7">Multi-pass membrane protein</topology>
    </subcellularLocation>
</comment>
<dbReference type="PROSITE" id="PS52016">
    <property type="entry name" value="TONB_DEPENDENT_REC_3"/>
    <property type="match status" value="1"/>
</dbReference>
<evidence type="ECO:0000256" key="2">
    <source>
        <dbReference type="ARBA" id="ARBA00022448"/>
    </source>
</evidence>
<dbReference type="Gene3D" id="2.40.170.20">
    <property type="entry name" value="TonB-dependent receptor, beta-barrel domain"/>
    <property type="match status" value="1"/>
</dbReference>
<sequence>MAQFYRNLFLLIVFFSGVIVTGFAQQVNDPLVTGNYTNTTFRTFVEDLEAQTRFIFYFDPVVTDSITVDIQVTAQPLSKVLTQALLGTNLRFAISEEQQVFITSEKQVLTSLPDNFFNNGSKSKEVDNTQLADFYLPQQKKQKKAVSEIKLYEIGNAGGQSKANLAGTIRDANTGEPIIGAYVYIESPTIGTASDQYGYYSLTLPVGRHELKIRGIGLKNAKRQVLLNGDGKLDIDMEEDVRSLKEVLVEAEKDKNVSGLQMGMERLDIRTIKQVPTAFGETDILRVVQTLPGVKSVGEGSTGMNVRGGSTDQNLILLNDATIYNPSHLFGFFSAFNPDVLKSVELYKSAVPARYGGRLSSVLEVTTREGNKKQFSGAGGIGLLTSRLTLEGPIIKDKTSFLLGGRTTYSDWILKQLPNKSFKNSEASFYDINAHISHEIDSKNSVFFTGYISKDRFKLDADTLYRFKNQNASLKWKHNFHNKLYSVVTGTHSHYSYDISNEGNAVNAATLAFGIDQSNLQVDFNYFPNEKHTVDFGASSIFYQSSPGSLTPHSQESLISEDIIQKEKAVESAIYISDRYDISPRLSVSVGLRYSMFTALGPRDVYTYAPGIPKTESSMTDTVSYSSGEPIATYHGPEFRLSAKYNLTDNSSVKLSYNRLRQYMHMLSNTASMSPTDTWKLSDSNIKPQVGDQVAIGYYRNFRANTIEFSAETYYKWMQDFLDYRSGASIIMNHHIETDVANAEGKAYGVELMVKKATGKMNGWVSYTYSRTLARVNDPNTSEVINRGEYYPSNYDKPHDFTLISNYRFSQRFSTSLNFTYSTGRPITLPIAKYYDGSAQRVLYSDRNQYRVPDYYRVDFAMNIEGNHKVNKLAHSSWTVAVYNLTGRKNPYSIYFKSDKNKIRGYKMSVFGQPIPTVTYNFKF</sequence>
<dbReference type="EMBL" id="JAHWXQ010000002">
    <property type="protein sequence ID" value="MBW3365728.1"/>
    <property type="molecule type" value="Genomic_DNA"/>
</dbReference>
<dbReference type="Gene3D" id="2.60.40.1120">
    <property type="entry name" value="Carboxypeptidase-like, regulatory domain"/>
    <property type="match status" value="1"/>
</dbReference>
<evidence type="ECO:0000256" key="3">
    <source>
        <dbReference type="ARBA" id="ARBA00022452"/>
    </source>
</evidence>
<evidence type="ECO:0000259" key="8">
    <source>
        <dbReference type="Pfam" id="PF07715"/>
    </source>
</evidence>
<dbReference type="InterPro" id="IPR008969">
    <property type="entry name" value="CarboxyPept-like_regulatory"/>
</dbReference>